<feature type="domain" description="HTH araC/xylS-type" evidence="1">
    <location>
        <begin position="156"/>
        <end position="256"/>
    </location>
</feature>
<dbReference type="RefSeq" id="WP_159795969.1">
    <property type="nucleotide sequence ID" value="NZ_WTYM01000048.1"/>
</dbReference>
<proteinExistence type="predicted"/>
<evidence type="ECO:0000259" key="1">
    <source>
        <dbReference type="PROSITE" id="PS01124"/>
    </source>
</evidence>
<comment type="caution">
    <text evidence="2">The sequence shown here is derived from an EMBL/GenBank/DDBJ whole genome shotgun (WGS) entry which is preliminary data.</text>
</comment>
<sequence>MRFYQPPPALRRFFTTFYYIDLVVAGGGLVQDYLHPEWANLRFHSGGLPTAKSLNGTSVSGSNFTASGPSAHAVHFRITSSRMWGIGLLPLGWAKYVGVPAHELANVVADGHEHPAFEPFASLAQTVFGPEPDEQGELERITQWFLDQPSDPVPGEDFILAIHKALIDPDIATVAALVESLDVGQRTLERMCLRVFGFAPKILLRRQRFMRSLSQYMLDPSLKWIGAMDSAYHDQAQFVREFNDFMGMGPGVYAAMEHPIISAIMRQRVFLDRPAAQTLDPPGALLP</sequence>
<evidence type="ECO:0000313" key="2">
    <source>
        <dbReference type="EMBL" id="MXO60324.1"/>
    </source>
</evidence>
<protein>
    <submittedName>
        <fullName evidence="2">Helix-turn-helix domain-containing protein</fullName>
    </submittedName>
</protein>
<gene>
    <name evidence="2" type="ORF">GRI89_12320</name>
</gene>
<dbReference type="Gene3D" id="1.10.10.60">
    <property type="entry name" value="Homeodomain-like"/>
    <property type="match status" value="1"/>
</dbReference>
<keyword evidence="3" id="KW-1185">Reference proteome</keyword>
<organism evidence="2 3">
    <name type="scientific">Croceibacterium salegens</name>
    <dbReference type="NCBI Taxonomy" id="1737568"/>
    <lineage>
        <taxon>Bacteria</taxon>
        <taxon>Pseudomonadati</taxon>
        <taxon>Pseudomonadota</taxon>
        <taxon>Alphaproteobacteria</taxon>
        <taxon>Sphingomonadales</taxon>
        <taxon>Erythrobacteraceae</taxon>
        <taxon>Croceibacterium</taxon>
    </lineage>
</organism>
<dbReference type="InterPro" id="IPR018060">
    <property type="entry name" value="HTH_AraC"/>
</dbReference>
<name>A0A6I4SW33_9SPHN</name>
<dbReference type="OrthoDB" id="2559672at2"/>
<dbReference type="GO" id="GO:0043565">
    <property type="term" value="F:sequence-specific DNA binding"/>
    <property type="evidence" value="ECO:0007669"/>
    <property type="project" value="InterPro"/>
</dbReference>
<dbReference type="GO" id="GO:0003700">
    <property type="term" value="F:DNA-binding transcription factor activity"/>
    <property type="evidence" value="ECO:0007669"/>
    <property type="project" value="InterPro"/>
</dbReference>
<evidence type="ECO:0000313" key="3">
    <source>
        <dbReference type="Proteomes" id="UP000433652"/>
    </source>
</evidence>
<dbReference type="AlphaFoldDB" id="A0A6I4SW33"/>
<dbReference type="PROSITE" id="PS01124">
    <property type="entry name" value="HTH_ARAC_FAMILY_2"/>
    <property type="match status" value="1"/>
</dbReference>
<dbReference type="Proteomes" id="UP000433652">
    <property type="component" value="Unassembled WGS sequence"/>
</dbReference>
<accession>A0A6I4SW33</accession>
<dbReference type="EMBL" id="WTYM01000048">
    <property type="protein sequence ID" value="MXO60324.1"/>
    <property type="molecule type" value="Genomic_DNA"/>
</dbReference>
<reference evidence="2 3" key="1">
    <citation type="submission" date="2019-12" db="EMBL/GenBank/DDBJ databases">
        <title>Genomic-based taxomic classification of the family Erythrobacteraceae.</title>
        <authorList>
            <person name="Xu L."/>
        </authorList>
    </citation>
    <scope>NUCLEOTIDE SEQUENCE [LARGE SCALE GENOMIC DNA]</scope>
    <source>
        <strain evidence="2 3">MCCC 1K01500</strain>
    </source>
</reference>